<dbReference type="Proteomes" id="UP000006976">
    <property type="component" value="Unassembled WGS sequence"/>
</dbReference>
<dbReference type="SUPFAM" id="SSF52540">
    <property type="entry name" value="P-loop containing nucleoside triphosphate hydrolases"/>
    <property type="match status" value="1"/>
</dbReference>
<evidence type="ECO:0000259" key="2">
    <source>
        <dbReference type="Pfam" id="PF24883"/>
    </source>
</evidence>
<evidence type="ECO:0000256" key="1">
    <source>
        <dbReference type="ARBA" id="ARBA00022737"/>
    </source>
</evidence>
<accession>A0ABC9QXC9</accession>
<proteinExistence type="predicted"/>
<organism evidence="3 4">
    <name type="scientific">Bacillus mycoides</name>
    <dbReference type="NCBI Taxonomy" id="1405"/>
    <lineage>
        <taxon>Bacteria</taxon>
        <taxon>Bacillati</taxon>
        <taxon>Bacillota</taxon>
        <taxon>Bacilli</taxon>
        <taxon>Bacillales</taxon>
        <taxon>Bacillaceae</taxon>
        <taxon>Bacillus</taxon>
        <taxon>Bacillus cereus group</taxon>
    </lineage>
</organism>
<protein>
    <recommendedName>
        <fullName evidence="2">Nephrocystin 3-like N-terminal domain-containing protein</fullName>
    </recommendedName>
</protein>
<dbReference type="InterPro" id="IPR027417">
    <property type="entry name" value="P-loop_NTPase"/>
</dbReference>
<keyword evidence="1" id="KW-0677">Repeat</keyword>
<dbReference type="Gene3D" id="3.40.50.300">
    <property type="entry name" value="P-loop containing nucleotide triphosphate hydrolases"/>
    <property type="match status" value="1"/>
</dbReference>
<evidence type="ECO:0000313" key="4">
    <source>
        <dbReference type="Proteomes" id="UP000006976"/>
    </source>
</evidence>
<dbReference type="EMBL" id="AHEV01000043">
    <property type="protein sequence ID" value="EJR31141.1"/>
    <property type="molecule type" value="Genomic_DNA"/>
</dbReference>
<evidence type="ECO:0000313" key="3">
    <source>
        <dbReference type="EMBL" id="EJR31141.1"/>
    </source>
</evidence>
<dbReference type="InterPro" id="IPR056884">
    <property type="entry name" value="NPHP3-like_N"/>
</dbReference>
<dbReference type="Pfam" id="PF24883">
    <property type="entry name" value="NPHP3_N"/>
    <property type="match status" value="1"/>
</dbReference>
<feature type="domain" description="Nephrocystin 3-like N-terminal" evidence="2">
    <location>
        <begin position="357"/>
        <end position="493"/>
    </location>
</feature>
<gene>
    <name evidence="3" type="ORF">III_05367</name>
</gene>
<comment type="caution">
    <text evidence="3">The sequence shown here is derived from an EMBL/GenBank/DDBJ whole genome shotgun (WGS) entry which is preliminary data.</text>
</comment>
<reference evidence="3 4" key="1">
    <citation type="submission" date="2012-04" db="EMBL/GenBank/DDBJ databases">
        <title>The Genome Sequence of Bacillus cereus VD078.</title>
        <authorList>
            <consortium name="The Broad Institute Genome Sequencing Platform"/>
            <consortium name="The Broad Institute Genome Sequencing Center for Infectious Disease"/>
            <person name="Feldgarden M."/>
            <person name="Van der Auwera G.A."/>
            <person name="Mahillon J."/>
            <person name="Duprez V."/>
            <person name="Timmery S."/>
            <person name="Mattelet C."/>
            <person name="Dierick K."/>
            <person name="Sun M."/>
            <person name="Yu Z."/>
            <person name="Zhu L."/>
            <person name="Hu X."/>
            <person name="Shank E.B."/>
            <person name="Swiecicka I."/>
            <person name="Hansen B.M."/>
            <person name="Andrup L."/>
            <person name="Young S.K."/>
            <person name="Zeng Q."/>
            <person name="Gargeya S."/>
            <person name="Fitzgerald M."/>
            <person name="Haas B."/>
            <person name="Abouelleil A."/>
            <person name="Alvarado L."/>
            <person name="Arachchi H.M."/>
            <person name="Berlin A."/>
            <person name="Chapman S.B."/>
            <person name="Goldberg J."/>
            <person name="Griggs A."/>
            <person name="Gujja S."/>
            <person name="Hansen M."/>
            <person name="Howarth C."/>
            <person name="Imamovic A."/>
            <person name="Larimer J."/>
            <person name="McCowen C."/>
            <person name="Montmayeur A."/>
            <person name="Murphy C."/>
            <person name="Neiman D."/>
            <person name="Pearson M."/>
            <person name="Priest M."/>
            <person name="Roberts A."/>
            <person name="Saif S."/>
            <person name="Shea T."/>
            <person name="Sisk P."/>
            <person name="Sykes S."/>
            <person name="Wortman J."/>
            <person name="Nusbaum C."/>
            <person name="Birren B."/>
        </authorList>
    </citation>
    <scope>NUCLEOTIDE SEQUENCE [LARGE SCALE GENOMIC DNA]</scope>
    <source>
        <strain evidence="3 4">VD078</strain>
    </source>
</reference>
<name>A0ABC9QXC9_BACMY</name>
<sequence length="1546" mass="180235">MKHMKVVRKLNWQHFQTYNDAPTQAFETMCNQLFELWCKREYKDSLDSVTVVNGSGGDGGVEAFATLKDNSIVGVQAKWFPSSITDGQMTQIKRSIKTAIEVRPNLIRYIVCVPRDLNSIKKGREGKVVTNTESIRWDSLKKVIKEEYPMLEIMLWDETKILSQLQQHEASGIYRYWFEKSEISYENLKYSYNRQKSGWLSQKYIPNLHQEGTINNQVSQYLGTSETRKNIFAQLKDIKELCNRIKHSIDDYVEFIEFRQIDRSDLDNLAQIKRKFEDIEAKVAQLIEILVKEKLNQTLISYNDFSIDLAFIYSILDERNISNDKRYFHIREIKKYITEFELLDFYSILSEMEFTLNRNLFVIVGNPGVGKTHGIAGAIENIFEGNFHLPILIRAKDINPSSSWKDIITNVLGLSSNWGEVEIWRGLESLSYRNETIELYKNVCNEVKLVPKVIIFIEGLDESRPYDKWIEKLREASSITEVYSRIKFCVTSRPYVFESISHADNLLKNIFRLQSTGDVPVNQLFSIYINHFDVDIGSSNWIKWSLKSPLSLRLFCENYKNQNVSNIDSTAMTITNLLKEKIKILEEEFIKTHDLKVGRNSHIIKSSLIAISRLFIEKERIHLPEIEKVLIDSIPVINSQEIVSSLIQYLENYGLLQSFEEYSESFFSDSKRIFSIGMQPIFDYIFALKLYESGHNYDDMKIPEQFLKQKGVIMMLAILLMEEHSYLLSENSCIEQSYSPSKRLSLTCFTLANVSVTAAEKYKEYIAEAMRIDAEHLKKIVDSLTKVVSRIKGHPLGSKMLHDYMMEFSLPAERDIIWSVPSNIVYGINKKWVSSTSIQLNHENYQLKTDDSFDGLPLIYAWLLTTVNNSERVSYRAMLGEWAVNQPLEFFKLFQLVIKTNDMQMKEDIYSIAAGSVLANQMNEEFVKLFCDWIIQFVYPDANICLTNNIAIRYYTRSILESGYRKGYINEETIQRCRPPYFNNVDIPIDITAITGSRMGGYGPIDYDLSRYVLIDPIDSSFFYQEKVYSGSERDEISKLSDFFEVDEVKVILQMKDLEEEIKIKLNKIVDYYEKQRSFWPIISFLEDCGDLGNSTSVEEGNDERIAEESRGQVESKETLNLKYNIKAEKLLNRYMKKYNVQNLTSDQFILCAAYEYLMKQGWTKEIFLTHISSNSEERSVGIDSAISGRFHAATHGAKSGVMSFCEKYIWTAKNEILGYLADNLLFRSYDKPPFIIEDYTLLSDFPSPLQEISQIDPKEKRKHTEFYLPENLSPEIEGVVNEEAINLWMKDTPEPTLENWICLKDEKNKKESDEVLSLFGYHSLSNQTGGETNMWITSVIIDKEHLSIFKHDFLNKKPYLLSMFNDTSNAHATIDNSCYITPKEVLLLDGNEEIDAIKKVITFRDKDFKEYSFNYTATECVSHFLEFGDVYYIMPSKYVRTLLNITDGDGYKFYDANLEEIGFYRIAGEPWFDQQSYLCVNKERLLKNFEREQKSIVWIVRVMREATPKAREKYRDVNGRYNEYYMLWFENGEMQQIKLHSDDNY</sequence>